<dbReference type="EMBL" id="JAGTTL010000012">
    <property type="protein sequence ID" value="KAK6315357.1"/>
    <property type="molecule type" value="Genomic_DNA"/>
</dbReference>
<dbReference type="SUPFAM" id="SSF117281">
    <property type="entry name" value="Kelch motif"/>
    <property type="match status" value="1"/>
</dbReference>
<dbReference type="PANTHER" id="PTHR46529:SF1">
    <property type="entry name" value="TRNA WYBUTOSINE-SYNTHESIZING PROTEIN 4"/>
    <property type="match status" value="1"/>
</dbReference>
<dbReference type="Proteomes" id="UP001356427">
    <property type="component" value="Unassembled WGS sequence"/>
</dbReference>
<dbReference type="PANTHER" id="PTHR46529">
    <property type="entry name" value="TRNA WYBUTOSINE-SYNTHESIZING PROTEIN 4"/>
    <property type="match status" value="1"/>
</dbReference>
<dbReference type="GO" id="GO:0030488">
    <property type="term" value="P:tRNA methylation"/>
    <property type="evidence" value="ECO:0007669"/>
    <property type="project" value="TreeGrafter"/>
</dbReference>
<evidence type="ECO:0000313" key="4">
    <source>
        <dbReference type="Proteomes" id="UP001356427"/>
    </source>
</evidence>
<evidence type="ECO:0000256" key="1">
    <source>
        <dbReference type="ARBA" id="ARBA00010703"/>
    </source>
</evidence>
<evidence type="ECO:0000313" key="3">
    <source>
        <dbReference type="EMBL" id="KAK6315357.1"/>
    </source>
</evidence>
<reference evidence="3 4" key="1">
    <citation type="submission" date="2021-04" db="EMBL/GenBank/DDBJ databases">
        <authorList>
            <person name="De Guttry C."/>
            <person name="Zahm M."/>
            <person name="Klopp C."/>
            <person name="Cabau C."/>
            <person name="Louis A."/>
            <person name="Berthelot C."/>
            <person name="Parey E."/>
            <person name="Roest Crollius H."/>
            <person name="Montfort J."/>
            <person name="Robinson-Rechavi M."/>
            <person name="Bucao C."/>
            <person name="Bouchez O."/>
            <person name="Gislard M."/>
            <person name="Lluch J."/>
            <person name="Milhes M."/>
            <person name="Lampietro C."/>
            <person name="Lopez Roques C."/>
            <person name="Donnadieu C."/>
            <person name="Braasch I."/>
            <person name="Desvignes T."/>
            <person name="Postlethwait J."/>
            <person name="Bobe J."/>
            <person name="Wedekind C."/>
            <person name="Guiguen Y."/>
        </authorList>
    </citation>
    <scope>NUCLEOTIDE SEQUENCE [LARGE SCALE GENOMIC DNA]</scope>
    <source>
        <strain evidence="3">Cs_M1</strain>
        <tissue evidence="3">Blood</tissue>
    </source>
</reference>
<keyword evidence="2" id="KW-0949">S-adenosyl-L-methionine</keyword>
<accession>A0AAN8LW82</accession>
<gene>
    <name evidence="3" type="ORF">J4Q44_G00148860</name>
</gene>
<proteinExistence type="inferred from homology"/>
<dbReference type="Gene3D" id="2.120.10.80">
    <property type="entry name" value="Kelch-type beta propeller"/>
    <property type="match status" value="1"/>
</dbReference>
<dbReference type="AlphaFoldDB" id="A0AAN8LW82"/>
<keyword evidence="4" id="KW-1185">Reference proteome</keyword>
<comment type="caution">
    <text evidence="3">The sequence shown here is derived from an EMBL/GenBank/DDBJ whole genome shotgun (WGS) entry which is preliminary data.</text>
</comment>
<comment type="similarity">
    <text evidence="1">Belongs to the methyltransferase superfamily. LCMT family.</text>
</comment>
<dbReference type="GO" id="GO:0008175">
    <property type="term" value="F:tRNA methyltransferase activity"/>
    <property type="evidence" value="ECO:0007669"/>
    <property type="project" value="TreeGrafter"/>
</dbReference>
<organism evidence="3 4">
    <name type="scientific">Coregonus suidteri</name>
    <dbReference type="NCBI Taxonomy" id="861788"/>
    <lineage>
        <taxon>Eukaryota</taxon>
        <taxon>Metazoa</taxon>
        <taxon>Chordata</taxon>
        <taxon>Craniata</taxon>
        <taxon>Vertebrata</taxon>
        <taxon>Euteleostomi</taxon>
        <taxon>Actinopterygii</taxon>
        <taxon>Neopterygii</taxon>
        <taxon>Teleostei</taxon>
        <taxon>Protacanthopterygii</taxon>
        <taxon>Salmoniformes</taxon>
        <taxon>Salmonidae</taxon>
        <taxon>Coregoninae</taxon>
        <taxon>Coregonus</taxon>
    </lineage>
</organism>
<name>A0AAN8LW82_9TELE</name>
<protein>
    <submittedName>
        <fullName evidence="3">Uncharacterized protein</fullName>
    </submittedName>
</protein>
<dbReference type="Pfam" id="PF24681">
    <property type="entry name" value="Kelch_KLHDC2_KLHL20_DRC7"/>
    <property type="match status" value="1"/>
</dbReference>
<sequence length="185" mass="19870">MTLVTCLVAPDNQASVRLSLKMSCTGNLPKPRWRHTATVLRHKGQNFLFVFGGRNEAEDALGDAHFLCLDDQRWTEIPIEGTAPEPRFSSSACPYEGGVVICGGLGRGSVPLGDTVLLGPTTTGFCWERLQLQPPLVPRYSQCAHVIGNRLVLVGGVWLQDEGVPGVAVTDLTTGGSVELILDTD</sequence>
<dbReference type="InterPro" id="IPR015915">
    <property type="entry name" value="Kelch-typ_b-propeller"/>
</dbReference>
<dbReference type="GO" id="GO:0031591">
    <property type="term" value="P:wybutosine biosynthetic process"/>
    <property type="evidence" value="ECO:0007669"/>
    <property type="project" value="TreeGrafter"/>
</dbReference>
<evidence type="ECO:0000256" key="2">
    <source>
        <dbReference type="ARBA" id="ARBA00022691"/>
    </source>
</evidence>